<feature type="region of interest" description="Disordered" evidence="1">
    <location>
        <begin position="326"/>
        <end position="369"/>
    </location>
</feature>
<protein>
    <submittedName>
        <fullName evidence="2">Uncharacterized protein</fullName>
    </submittedName>
</protein>
<evidence type="ECO:0000313" key="2">
    <source>
        <dbReference type="EMBL" id="CAK0833824.1"/>
    </source>
</evidence>
<organism evidence="2 3">
    <name type="scientific">Prorocentrum cordatum</name>
    <dbReference type="NCBI Taxonomy" id="2364126"/>
    <lineage>
        <taxon>Eukaryota</taxon>
        <taxon>Sar</taxon>
        <taxon>Alveolata</taxon>
        <taxon>Dinophyceae</taxon>
        <taxon>Prorocentrales</taxon>
        <taxon>Prorocentraceae</taxon>
        <taxon>Prorocentrum</taxon>
    </lineage>
</organism>
<dbReference type="Proteomes" id="UP001189429">
    <property type="component" value="Unassembled WGS sequence"/>
</dbReference>
<keyword evidence="3" id="KW-1185">Reference proteome</keyword>
<name>A0ABN9SPQ5_9DINO</name>
<gene>
    <name evidence="2" type="ORF">PCOR1329_LOCUS31407</name>
</gene>
<feature type="region of interest" description="Disordered" evidence="1">
    <location>
        <begin position="56"/>
        <end position="128"/>
    </location>
</feature>
<feature type="region of interest" description="Disordered" evidence="1">
    <location>
        <begin position="1"/>
        <end position="37"/>
    </location>
</feature>
<reference evidence="2" key="1">
    <citation type="submission" date="2023-10" db="EMBL/GenBank/DDBJ databases">
        <authorList>
            <person name="Chen Y."/>
            <person name="Shah S."/>
            <person name="Dougan E. K."/>
            <person name="Thang M."/>
            <person name="Chan C."/>
        </authorList>
    </citation>
    <scope>NUCLEOTIDE SEQUENCE [LARGE SCALE GENOMIC DNA]</scope>
</reference>
<dbReference type="EMBL" id="CAUYUJ010012370">
    <property type="protein sequence ID" value="CAK0833824.1"/>
    <property type="molecule type" value="Genomic_DNA"/>
</dbReference>
<evidence type="ECO:0000256" key="1">
    <source>
        <dbReference type="SAM" id="MobiDB-lite"/>
    </source>
</evidence>
<comment type="caution">
    <text evidence="2">The sequence shown here is derived from an EMBL/GenBank/DDBJ whole genome shotgun (WGS) entry which is preliminary data.</text>
</comment>
<proteinExistence type="predicted"/>
<sequence>MTPKRAAVSQGCGKAKTAKTAKTAKEQTDAALADNGIPTDADMIKQHYDEYWSKYGTGSRGADSLAPPMAKANSASPLARPTAIQIDDDLGDGGKDGGLAAGEDVGTDGEDVASSDAPPPATGSNNNELSKVIVHVAEAYAKEFRKATEVKPTMSNEVGAKTKELIVQMTDALKTNTVEPRSGLGQRFSTAHKPGTDNAKKLEAYVKRRGDEGVKTNDAKKEFRIQWAKEQLDSITHGKKETNEWQEVDEETGTYVPFAVLVEKMGFFFDPEGALERAKKYADKCMAMKGGWVVDDEMVEEINFFHLERKHRTILAKKWESYTQSQTGGSSAQAEDKACPDAPTATDKAKARRKSNGKNGTGDAVQGVADGAQPDGLDKLFVSAQQTKKLYHNTVGSASSLIDTIKTSNDKNWKRFNSPDFVGALTDQKAKVEQSATPFGTNLLIKDLSETKKSHTAAVLTTELEHFVTLKGELNKLAKQHNTIIKMYTDSSDLD</sequence>
<evidence type="ECO:0000313" key="3">
    <source>
        <dbReference type="Proteomes" id="UP001189429"/>
    </source>
</evidence>
<accession>A0ABN9SPQ5</accession>